<sequence length="297" mass="33362">MVGPQHITLRFCTQGGRRDAGEYIIGLVVEGIGPSNPPAHTRSPLGPTSQISLRMSQTTDNQPMRVLFLSSRCLFNTQFIDSDTKEVLYSTRTPKVWFTRQSVTSVVRHAPSTKQPSGSESSSPVTPPPTSPSLVEKISVQEDASSELTKLDSLPHCTPGEEKDGVNEAEITKIHWKFFHDTLFEQELQTKDVNQLMEKSGCRPLRFDRTFKVNGIGYKWDLGLVGFDAPKLKMDDDAETVVAKFHRTCCFGTTKLTLELRPGSEDILDMIVMTLVWVQWRQRLRMFTMVPTAAMLL</sequence>
<dbReference type="OrthoDB" id="3360976at2759"/>
<dbReference type="Proteomes" id="UP000736335">
    <property type="component" value="Unassembled WGS sequence"/>
</dbReference>
<comment type="caution">
    <text evidence="3">The sequence shown here is derived from an EMBL/GenBank/DDBJ whole genome shotgun (WGS) entry which is preliminary data.</text>
</comment>
<evidence type="ECO:0000313" key="3">
    <source>
        <dbReference type="EMBL" id="KAF9790733.1"/>
    </source>
</evidence>
<evidence type="ECO:0000313" key="4">
    <source>
        <dbReference type="Proteomes" id="UP000736335"/>
    </source>
</evidence>
<feature type="region of interest" description="Disordered" evidence="1">
    <location>
        <begin position="108"/>
        <end position="133"/>
    </location>
</feature>
<dbReference type="Pfam" id="PF20236">
    <property type="entry name" value="DUF6593"/>
    <property type="match status" value="1"/>
</dbReference>
<reference evidence="3" key="2">
    <citation type="submission" date="2020-11" db="EMBL/GenBank/DDBJ databases">
        <authorList>
            <consortium name="DOE Joint Genome Institute"/>
            <person name="Kuo A."/>
            <person name="Miyauchi S."/>
            <person name="Kiss E."/>
            <person name="Drula E."/>
            <person name="Kohler A."/>
            <person name="Sanchez-Garcia M."/>
            <person name="Andreopoulos B."/>
            <person name="Barry K.W."/>
            <person name="Bonito G."/>
            <person name="Buee M."/>
            <person name="Carver A."/>
            <person name="Chen C."/>
            <person name="Cichocki N."/>
            <person name="Clum A."/>
            <person name="Culley D."/>
            <person name="Crous P.W."/>
            <person name="Fauchery L."/>
            <person name="Girlanda M."/>
            <person name="Hayes R."/>
            <person name="Keri Z."/>
            <person name="Labutti K."/>
            <person name="Lipzen A."/>
            <person name="Lombard V."/>
            <person name="Magnuson J."/>
            <person name="Maillard F."/>
            <person name="Morin E."/>
            <person name="Murat C."/>
            <person name="Nolan M."/>
            <person name="Ohm R."/>
            <person name="Pangilinan J."/>
            <person name="Pereira M."/>
            <person name="Perotto S."/>
            <person name="Peter M."/>
            <person name="Riley R."/>
            <person name="Sitrit Y."/>
            <person name="Stielow B."/>
            <person name="Szollosi G."/>
            <person name="Zifcakova L."/>
            <person name="Stursova M."/>
            <person name="Spatafora J.W."/>
            <person name="Tedersoo L."/>
            <person name="Vaario L.-M."/>
            <person name="Yamada A."/>
            <person name="Yan M."/>
            <person name="Wang P."/>
            <person name="Xu J."/>
            <person name="Bruns T."/>
            <person name="Baldrian P."/>
            <person name="Vilgalys R."/>
            <person name="Henrissat B."/>
            <person name="Grigoriev I.V."/>
            <person name="Hibbett D."/>
            <person name="Nagy L.G."/>
            <person name="Martin F.M."/>
        </authorList>
    </citation>
    <scope>NUCLEOTIDE SEQUENCE</scope>
    <source>
        <strain evidence="3">UH-Tt-Lm1</strain>
    </source>
</reference>
<dbReference type="EMBL" id="WIUZ02000002">
    <property type="protein sequence ID" value="KAF9790733.1"/>
    <property type="molecule type" value="Genomic_DNA"/>
</dbReference>
<keyword evidence="4" id="KW-1185">Reference proteome</keyword>
<feature type="domain" description="DUF6593" evidence="2">
    <location>
        <begin position="75"/>
        <end position="283"/>
    </location>
</feature>
<feature type="compositionally biased region" description="Low complexity" evidence="1">
    <location>
        <begin position="112"/>
        <end position="124"/>
    </location>
</feature>
<dbReference type="InterPro" id="IPR046528">
    <property type="entry name" value="DUF6593"/>
</dbReference>
<reference evidence="3" key="1">
    <citation type="journal article" date="2020" name="Nat. Commun.">
        <title>Large-scale genome sequencing of mycorrhizal fungi provides insights into the early evolution of symbiotic traits.</title>
        <authorList>
            <person name="Miyauchi S."/>
            <person name="Kiss E."/>
            <person name="Kuo A."/>
            <person name="Drula E."/>
            <person name="Kohler A."/>
            <person name="Sanchez-Garcia M."/>
            <person name="Morin E."/>
            <person name="Andreopoulos B."/>
            <person name="Barry K.W."/>
            <person name="Bonito G."/>
            <person name="Buee M."/>
            <person name="Carver A."/>
            <person name="Chen C."/>
            <person name="Cichocki N."/>
            <person name="Clum A."/>
            <person name="Culley D."/>
            <person name="Crous P.W."/>
            <person name="Fauchery L."/>
            <person name="Girlanda M."/>
            <person name="Hayes R.D."/>
            <person name="Keri Z."/>
            <person name="LaButti K."/>
            <person name="Lipzen A."/>
            <person name="Lombard V."/>
            <person name="Magnuson J."/>
            <person name="Maillard F."/>
            <person name="Murat C."/>
            <person name="Nolan M."/>
            <person name="Ohm R.A."/>
            <person name="Pangilinan J."/>
            <person name="Pereira M.F."/>
            <person name="Perotto S."/>
            <person name="Peter M."/>
            <person name="Pfister S."/>
            <person name="Riley R."/>
            <person name="Sitrit Y."/>
            <person name="Stielow J.B."/>
            <person name="Szollosi G."/>
            <person name="Zifcakova L."/>
            <person name="Stursova M."/>
            <person name="Spatafora J.W."/>
            <person name="Tedersoo L."/>
            <person name="Vaario L.M."/>
            <person name="Yamada A."/>
            <person name="Yan M."/>
            <person name="Wang P."/>
            <person name="Xu J."/>
            <person name="Bruns T."/>
            <person name="Baldrian P."/>
            <person name="Vilgalys R."/>
            <person name="Dunand C."/>
            <person name="Henrissat B."/>
            <person name="Grigoriev I.V."/>
            <person name="Hibbett D."/>
            <person name="Nagy L.G."/>
            <person name="Martin F.M."/>
        </authorList>
    </citation>
    <scope>NUCLEOTIDE SEQUENCE</scope>
    <source>
        <strain evidence="3">UH-Tt-Lm1</strain>
    </source>
</reference>
<dbReference type="AlphaFoldDB" id="A0A9P6HMJ8"/>
<proteinExistence type="predicted"/>
<protein>
    <recommendedName>
        <fullName evidence="2">DUF6593 domain-containing protein</fullName>
    </recommendedName>
</protein>
<gene>
    <name evidence="3" type="ORF">BJ322DRAFT_1208148</name>
</gene>
<evidence type="ECO:0000259" key="2">
    <source>
        <dbReference type="Pfam" id="PF20236"/>
    </source>
</evidence>
<accession>A0A9P6HMJ8</accession>
<organism evidence="3 4">
    <name type="scientific">Thelephora terrestris</name>
    <dbReference type="NCBI Taxonomy" id="56493"/>
    <lineage>
        <taxon>Eukaryota</taxon>
        <taxon>Fungi</taxon>
        <taxon>Dikarya</taxon>
        <taxon>Basidiomycota</taxon>
        <taxon>Agaricomycotina</taxon>
        <taxon>Agaricomycetes</taxon>
        <taxon>Thelephorales</taxon>
        <taxon>Thelephoraceae</taxon>
        <taxon>Thelephora</taxon>
    </lineage>
</organism>
<evidence type="ECO:0000256" key="1">
    <source>
        <dbReference type="SAM" id="MobiDB-lite"/>
    </source>
</evidence>
<name>A0A9P6HMJ8_9AGAM</name>